<dbReference type="OrthoDB" id="383445at2157"/>
<dbReference type="Proteomes" id="UP000002727">
    <property type="component" value="Chromosome"/>
</dbReference>
<dbReference type="PATRIC" id="fig|523850.10.peg.619"/>
<dbReference type="HOGENOM" id="CLU_374552_0_0_2"/>
<dbReference type="RefSeq" id="WP_012571577.1">
    <property type="nucleotide sequence ID" value="NC_011529.1"/>
</dbReference>
<name>B6YUR9_THEON</name>
<reference evidence="1 2" key="1">
    <citation type="journal article" date="2008" name="J. Bacteriol.">
        <title>The complete genome sequence of Thermococcus onnurineus NA1 reveals a mixed heterotrophic and carboxydotrophic metabolism.</title>
        <authorList>
            <person name="Lee H.S."/>
            <person name="Kang S.G."/>
            <person name="Bae S.S."/>
            <person name="Lim J.K."/>
            <person name="Cho Y."/>
            <person name="Kim Y.J."/>
            <person name="Jeon J.H."/>
            <person name="Cha S.S."/>
            <person name="Kwon K.K."/>
            <person name="Kim H.T."/>
            <person name="Park C.J."/>
            <person name="Lee H.W."/>
            <person name="Kim S.I."/>
            <person name="Chun J."/>
            <person name="Colwell R.R."/>
            <person name="Kim S.J."/>
            <person name="Lee J.H."/>
        </authorList>
    </citation>
    <scope>NUCLEOTIDE SEQUENCE [LARGE SCALE GENOMIC DNA]</scope>
    <source>
        <strain evidence="1 2">NA1</strain>
    </source>
</reference>
<evidence type="ECO:0000313" key="2">
    <source>
        <dbReference type="Proteomes" id="UP000002727"/>
    </source>
</evidence>
<organism evidence="1 2">
    <name type="scientific">Thermococcus onnurineus (strain NA1)</name>
    <dbReference type="NCBI Taxonomy" id="523850"/>
    <lineage>
        <taxon>Archaea</taxon>
        <taxon>Methanobacteriati</taxon>
        <taxon>Methanobacteriota</taxon>
        <taxon>Thermococci</taxon>
        <taxon>Thermococcales</taxon>
        <taxon>Thermococcaceae</taxon>
        <taxon>Thermococcus</taxon>
    </lineage>
</organism>
<dbReference type="KEGG" id="ton:TON_0618"/>
<dbReference type="AlphaFoldDB" id="B6YUR9"/>
<evidence type="ECO:0000313" key="1">
    <source>
        <dbReference type="EMBL" id="ACJ16105.1"/>
    </source>
</evidence>
<protein>
    <submittedName>
        <fullName evidence="1">Unnamed protein product</fullName>
    </submittedName>
</protein>
<dbReference type="GeneID" id="7016917"/>
<gene>
    <name evidence="1" type="ordered locus">TON_0618</name>
</gene>
<sequence length="741" mass="86965">MVDMATSVETLKREEIVSILFTDYLGRPVTGIAEEDLVNLTQENDEKTFLKKLIELARLVYGKDKVGDISLEMYDKEKIISTLLRIRFELEFEALPKETYKITGENPEEFLKKITEKSQNAIILKGMQENENLIFYPLETVERKYIQPLVSKERRYYPLILIRQKMNNVEIAATRRTITRAYKHFAQDITKIINEAEVFNNSPAEIFEKLSNEGIYVTKIKLSGYPYTVKINAWSDMYVPITRFNIDKLLHNPEDILKLREVHLEYRQKESPILFTLTLVRSKAKIEGLDEKTNQRKYIFEIKISFEHDVPESDKKKIIGILERSGIKLNSPYEAPVSYYFNKMILDKQNRVRYYKILEKLSSDDIVLNKLKEQKIISKTKKSYRISTDKFGTLLENELHKVKGKTFSFTNSFGINEEFKIFNIEYKTEDKSIVLQGVRRWDYPKGGSYQFFITIVIPLSNQAKSTKKSRYQRLTYVFLDNLDLYKVLKSLLENNKEDAVFEIYIKTLEYLDYYYSELIENEATVSYRLLSNQLDTLSGEKVEEHLGIVLKYLYGSFIPKGYIYNEAEPDGILILWVEDRDTPIVHTYVIDSKQHKRLERDEIRKMWEYLEGYLQKMNLGNVRITKKGVFIISSSKLQTESLNLPARKEISNLGTDIEMGIITLEFILELFKIFREHKNLVGARNMRPRITSAFIQAVNNSIETGDLSTLIEYEKQIIDDLKRMIGAHVPEFPPQWVEREL</sequence>
<proteinExistence type="predicted"/>
<keyword evidence="2" id="KW-1185">Reference proteome</keyword>
<accession>B6YUR9</accession>
<dbReference type="EMBL" id="CP000855">
    <property type="protein sequence ID" value="ACJ16105.1"/>
    <property type="molecule type" value="Genomic_DNA"/>
</dbReference>